<evidence type="ECO:0000256" key="6">
    <source>
        <dbReference type="ARBA" id="ARBA00022692"/>
    </source>
</evidence>
<evidence type="ECO:0000256" key="8">
    <source>
        <dbReference type="ARBA" id="ARBA00022989"/>
    </source>
</evidence>
<keyword evidence="4" id="KW-0813">Transport</keyword>
<evidence type="ECO:0000256" key="11">
    <source>
        <dbReference type="SAM" id="Phobius"/>
    </source>
</evidence>
<dbReference type="EMBL" id="MQWB01000001">
    <property type="protein sequence ID" value="OZC01625.1"/>
    <property type="molecule type" value="Genomic_DNA"/>
</dbReference>
<keyword evidence="8 11" id="KW-1133">Transmembrane helix</keyword>
<evidence type="ECO:0000256" key="3">
    <source>
        <dbReference type="ARBA" id="ARBA00014962"/>
    </source>
</evidence>
<evidence type="ECO:0000256" key="2">
    <source>
        <dbReference type="ARBA" id="ARBA00006742"/>
    </source>
</evidence>
<evidence type="ECO:0000256" key="10">
    <source>
        <dbReference type="ARBA" id="ARBA00023136"/>
    </source>
</evidence>
<comment type="caution">
    <text evidence="12">The sequence shown here is derived from an EMBL/GenBank/DDBJ whole genome shotgun (WGS) entry which is preliminary data.</text>
</comment>
<dbReference type="InterPro" id="IPR003849">
    <property type="entry name" value="Preprotein_translocase_YajC"/>
</dbReference>
<comment type="similarity">
    <text evidence="2">Belongs to the YajC family.</text>
</comment>
<evidence type="ECO:0000256" key="5">
    <source>
        <dbReference type="ARBA" id="ARBA00022475"/>
    </source>
</evidence>
<dbReference type="Proteomes" id="UP000216446">
    <property type="component" value="Unassembled WGS sequence"/>
</dbReference>
<dbReference type="NCBIfam" id="TIGR00739">
    <property type="entry name" value="yajC"/>
    <property type="match status" value="1"/>
</dbReference>
<dbReference type="PANTHER" id="PTHR33909">
    <property type="entry name" value="SEC TRANSLOCON ACCESSORY COMPLEX SUBUNIT YAJC"/>
    <property type="match status" value="1"/>
</dbReference>
<protein>
    <recommendedName>
        <fullName evidence="3">Sec translocon accessory complex subunit YajC</fullName>
    </recommendedName>
</protein>
<dbReference type="AlphaFoldDB" id="A0A259TV33"/>
<dbReference type="PRINTS" id="PR01853">
    <property type="entry name" value="YAJCTRNLCASE"/>
</dbReference>
<evidence type="ECO:0000256" key="1">
    <source>
        <dbReference type="ARBA" id="ARBA00004162"/>
    </source>
</evidence>
<dbReference type="OrthoDB" id="9800132at2"/>
<dbReference type="GO" id="GO:0005886">
    <property type="term" value="C:plasma membrane"/>
    <property type="evidence" value="ECO:0007669"/>
    <property type="project" value="UniProtKB-SubCell"/>
</dbReference>
<name>A0A259TV33_9BACT</name>
<keyword evidence="13" id="KW-1185">Reference proteome</keyword>
<reference evidence="12 13" key="1">
    <citation type="submission" date="2016-11" db="EMBL/GenBank/DDBJ databases">
        <title>Study of marine rhodopsin-containing bacteria.</title>
        <authorList>
            <person name="Yoshizawa S."/>
            <person name="Kumagai Y."/>
            <person name="Kogure K."/>
        </authorList>
    </citation>
    <scope>NUCLEOTIDE SEQUENCE [LARGE SCALE GENOMIC DNA]</scope>
    <source>
        <strain evidence="12 13">SG-29</strain>
    </source>
</reference>
<sequence>MLLLLLLQDAAPGGFALGGLLFPLLILVVFYLFLIRPQQTREKKRRAMIDELKKGDRVVTAGGIHGTVLKVEDTSLLVEVDQNTKLRFEKNAVTGKAA</sequence>
<organism evidence="12 13">
    <name type="scientific">Rubricoccus marinus</name>
    <dbReference type="NCBI Taxonomy" id="716817"/>
    <lineage>
        <taxon>Bacteria</taxon>
        <taxon>Pseudomonadati</taxon>
        <taxon>Rhodothermota</taxon>
        <taxon>Rhodothermia</taxon>
        <taxon>Rhodothermales</taxon>
        <taxon>Rubricoccaceae</taxon>
        <taxon>Rubricoccus</taxon>
    </lineage>
</organism>
<proteinExistence type="inferred from homology"/>
<keyword evidence="10 11" id="KW-0472">Membrane</keyword>
<feature type="transmembrane region" description="Helical" evidence="11">
    <location>
        <begin position="15"/>
        <end position="35"/>
    </location>
</feature>
<dbReference type="PANTHER" id="PTHR33909:SF1">
    <property type="entry name" value="SEC TRANSLOCON ACCESSORY COMPLEX SUBUNIT YAJC"/>
    <property type="match status" value="1"/>
</dbReference>
<evidence type="ECO:0000256" key="9">
    <source>
        <dbReference type="ARBA" id="ARBA00023010"/>
    </source>
</evidence>
<evidence type="ECO:0000256" key="7">
    <source>
        <dbReference type="ARBA" id="ARBA00022927"/>
    </source>
</evidence>
<keyword evidence="6 11" id="KW-0812">Transmembrane</keyword>
<dbReference type="FunCoup" id="A0A259TV33">
    <property type="interactions" value="186"/>
</dbReference>
<accession>A0A259TV33</accession>
<keyword evidence="5" id="KW-1003">Cell membrane</keyword>
<dbReference type="SMART" id="SM01323">
    <property type="entry name" value="YajC"/>
    <property type="match status" value="1"/>
</dbReference>
<evidence type="ECO:0000313" key="12">
    <source>
        <dbReference type="EMBL" id="OZC01625.1"/>
    </source>
</evidence>
<dbReference type="InParanoid" id="A0A259TV33"/>
<comment type="subcellular location">
    <subcellularLocation>
        <location evidence="1">Cell membrane</location>
        <topology evidence="1">Single-pass membrane protein</topology>
    </subcellularLocation>
</comment>
<evidence type="ECO:0000256" key="4">
    <source>
        <dbReference type="ARBA" id="ARBA00022448"/>
    </source>
</evidence>
<keyword evidence="7" id="KW-0653">Protein transport</keyword>
<dbReference type="RefSeq" id="WP_094545245.1">
    <property type="nucleotide sequence ID" value="NZ_MQWB01000001.1"/>
</dbReference>
<dbReference type="GO" id="GO:0015031">
    <property type="term" value="P:protein transport"/>
    <property type="evidence" value="ECO:0007669"/>
    <property type="project" value="UniProtKB-KW"/>
</dbReference>
<keyword evidence="9" id="KW-0811">Translocation</keyword>
<gene>
    <name evidence="12" type="ORF">BSZ36_00685</name>
</gene>
<dbReference type="Pfam" id="PF02699">
    <property type="entry name" value="YajC"/>
    <property type="match status" value="1"/>
</dbReference>
<evidence type="ECO:0000313" key="13">
    <source>
        <dbReference type="Proteomes" id="UP000216446"/>
    </source>
</evidence>